<feature type="transmembrane region" description="Helical" evidence="8">
    <location>
        <begin position="326"/>
        <end position="345"/>
    </location>
</feature>
<dbReference type="KEGG" id="cam:101503519"/>
<dbReference type="AlphaFoldDB" id="A0A1S2Y5D5"/>
<dbReference type="RefSeq" id="XP_004498796.1">
    <property type="nucleotide sequence ID" value="XM_004498739.3"/>
</dbReference>
<keyword evidence="6 8" id="KW-0472">Membrane</keyword>
<organism evidence="9 10">
    <name type="scientific">Cicer arietinum</name>
    <name type="common">Chickpea</name>
    <name type="synonym">Garbanzo</name>
    <dbReference type="NCBI Taxonomy" id="3827"/>
    <lineage>
        <taxon>Eukaryota</taxon>
        <taxon>Viridiplantae</taxon>
        <taxon>Streptophyta</taxon>
        <taxon>Embryophyta</taxon>
        <taxon>Tracheophyta</taxon>
        <taxon>Spermatophyta</taxon>
        <taxon>Magnoliopsida</taxon>
        <taxon>eudicotyledons</taxon>
        <taxon>Gunneridae</taxon>
        <taxon>Pentapetalae</taxon>
        <taxon>rosids</taxon>
        <taxon>fabids</taxon>
        <taxon>Fabales</taxon>
        <taxon>Fabaceae</taxon>
        <taxon>Papilionoideae</taxon>
        <taxon>50 kb inversion clade</taxon>
        <taxon>NPAAA clade</taxon>
        <taxon>Hologalegina</taxon>
        <taxon>IRL clade</taxon>
        <taxon>Cicereae</taxon>
        <taxon>Cicer</taxon>
    </lineage>
</organism>
<sequence length="522" mass="57729">MSSKSTTTMTTQNQNTNSNPAMSTAQEEDHSPNPTKKTKNNTNKLIFSSIITEPIEWLSMLTYQLNPSFIAGIFLVYGIGQGFSGSFFKLVSDYYWKDVQKIQPSTVQLYVGIYFIPWILKPIWGICTDAFPLFGYQRRPYFIVAGVIGTVSASVVAVQGGLGAAAALVCFVGVSASLAIADVTIDACIARNSIEVPCLAPDLQSLCGFCSASGALLGYLVSGFFVHHLGPQGSLGLMAIFPALTIVLGFVIYENRTSDLHNEKKQGAVENVGMTIRSMYKTIMYPQAWKPSLYMFLSLALNLTTHEGHFYWYTDSKAGPAFSQEFVGVIYAIGAVASIIGVLIYHKYLKQYTFRNLVFYAQLLYAISGVLDLIFILRWNLIIGIPDYFFVVIEETTVRITGKLRWMPMMVLSTKLCPLGIEGTFFALLMCIDSIGALISKWGGGLLLSVFHVTRTDFNNLWLAVLIRDMLRFVTLVLVFLVPNVGPYEELIPSEVCEINKSDGNVDEETLELVPVQAKTEV</sequence>
<evidence type="ECO:0000256" key="2">
    <source>
        <dbReference type="ARBA" id="ARBA00007015"/>
    </source>
</evidence>
<dbReference type="PANTHER" id="PTHR31585:SF44">
    <property type="entry name" value="FOLATE-BIOPTERIN TRANSPORTER 6-RELATED"/>
    <property type="match status" value="1"/>
</dbReference>
<dbReference type="SUPFAM" id="SSF103473">
    <property type="entry name" value="MFS general substrate transporter"/>
    <property type="match status" value="1"/>
</dbReference>
<dbReference type="InterPro" id="IPR036259">
    <property type="entry name" value="MFS_trans_sf"/>
</dbReference>
<feature type="transmembrane region" description="Helical" evidence="8">
    <location>
        <begin position="69"/>
        <end position="91"/>
    </location>
</feature>
<proteinExistence type="inferred from homology"/>
<accession>A0A1S2Y5D5</accession>
<dbReference type="Gene3D" id="1.20.1250.20">
    <property type="entry name" value="MFS general substrate transporter like domains"/>
    <property type="match status" value="1"/>
</dbReference>
<dbReference type="OrthoDB" id="754047at2759"/>
<dbReference type="Pfam" id="PF03092">
    <property type="entry name" value="BT1"/>
    <property type="match status" value="1"/>
</dbReference>
<feature type="transmembrane region" description="Helical" evidence="8">
    <location>
        <begin position="141"/>
        <end position="158"/>
    </location>
</feature>
<evidence type="ECO:0000256" key="1">
    <source>
        <dbReference type="ARBA" id="ARBA00004141"/>
    </source>
</evidence>
<keyword evidence="4 8" id="KW-0812">Transmembrane</keyword>
<evidence type="ECO:0000256" key="4">
    <source>
        <dbReference type="ARBA" id="ARBA00022692"/>
    </source>
</evidence>
<comment type="similarity">
    <text evidence="2">Belongs to the major facilitator superfamily. Folate-biopterin transporter (TC 2.A.71) family.</text>
</comment>
<gene>
    <name evidence="10" type="primary">LOC101503519</name>
</gene>
<evidence type="ECO:0000313" key="9">
    <source>
        <dbReference type="Proteomes" id="UP000087171"/>
    </source>
</evidence>
<keyword evidence="3" id="KW-0813">Transport</keyword>
<feature type="transmembrane region" description="Helical" evidence="8">
    <location>
        <begin position="111"/>
        <end position="134"/>
    </location>
</feature>
<reference evidence="9" key="1">
    <citation type="journal article" date="2013" name="Nat. Biotechnol.">
        <title>Draft genome sequence of chickpea (Cicer arietinum) provides a resource for trait improvement.</title>
        <authorList>
            <person name="Varshney R.K."/>
            <person name="Song C."/>
            <person name="Saxena R.K."/>
            <person name="Azam S."/>
            <person name="Yu S."/>
            <person name="Sharpe A.G."/>
            <person name="Cannon S."/>
            <person name="Baek J."/>
            <person name="Rosen B.D."/>
            <person name="Tar'an B."/>
            <person name="Millan T."/>
            <person name="Zhang X."/>
            <person name="Ramsay L.D."/>
            <person name="Iwata A."/>
            <person name="Wang Y."/>
            <person name="Nelson W."/>
            <person name="Farmer A.D."/>
            <person name="Gaur P.M."/>
            <person name="Soderlund C."/>
            <person name="Penmetsa R.V."/>
            <person name="Xu C."/>
            <person name="Bharti A.K."/>
            <person name="He W."/>
            <person name="Winter P."/>
            <person name="Zhao S."/>
            <person name="Hane J.K."/>
            <person name="Carrasquilla-Garcia N."/>
            <person name="Condie J.A."/>
            <person name="Upadhyaya H.D."/>
            <person name="Luo M.C."/>
            <person name="Thudi M."/>
            <person name="Gowda C.L."/>
            <person name="Singh N.P."/>
            <person name="Lichtenzveig J."/>
            <person name="Gali K.K."/>
            <person name="Rubio J."/>
            <person name="Nadarajan N."/>
            <person name="Dolezel J."/>
            <person name="Bansal K.C."/>
            <person name="Xu X."/>
            <person name="Edwards D."/>
            <person name="Zhang G."/>
            <person name="Kahl G."/>
            <person name="Gil J."/>
            <person name="Singh K.B."/>
            <person name="Datta S.K."/>
            <person name="Jackson S.A."/>
            <person name="Wang J."/>
            <person name="Cook D.R."/>
        </authorList>
    </citation>
    <scope>NUCLEOTIDE SEQUENCE [LARGE SCALE GENOMIC DNA]</scope>
    <source>
        <strain evidence="9">cv. CDC Frontier</strain>
    </source>
</reference>
<evidence type="ECO:0000313" key="10">
    <source>
        <dbReference type="RefSeq" id="XP_004498796.1"/>
    </source>
</evidence>
<feature type="transmembrane region" description="Helical" evidence="8">
    <location>
        <begin position="293"/>
        <end position="314"/>
    </location>
</feature>
<feature type="transmembrane region" description="Helical" evidence="8">
    <location>
        <begin position="235"/>
        <end position="253"/>
    </location>
</feature>
<dbReference type="PANTHER" id="PTHR31585">
    <property type="entry name" value="FOLATE-BIOPTERIN TRANSPORTER 1, CHLOROPLASTIC"/>
    <property type="match status" value="1"/>
</dbReference>
<evidence type="ECO:0000256" key="3">
    <source>
        <dbReference type="ARBA" id="ARBA00022448"/>
    </source>
</evidence>
<dbReference type="CDD" id="cd17484">
    <property type="entry name" value="MFS_FBT"/>
    <property type="match status" value="1"/>
</dbReference>
<protein>
    <submittedName>
        <fullName evidence="10">Probable folate-biopterin transporter 6</fullName>
    </submittedName>
</protein>
<dbReference type="InterPro" id="IPR004324">
    <property type="entry name" value="FBT"/>
</dbReference>
<dbReference type="GO" id="GO:0016020">
    <property type="term" value="C:membrane"/>
    <property type="evidence" value="ECO:0007669"/>
    <property type="project" value="UniProtKB-SubCell"/>
</dbReference>
<dbReference type="GeneID" id="101503519"/>
<dbReference type="PaxDb" id="3827-XP_004498796.1"/>
<dbReference type="eggNOG" id="ENOG502QUG7">
    <property type="taxonomic scope" value="Eukaryota"/>
</dbReference>
<feature type="transmembrane region" description="Helical" evidence="8">
    <location>
        <begin position="357"/>
        <end position="375"/>
    </location>
</feature>
<evidence type="ECO:0000256" key="5">
    <source>
        <dbReference type="ARBA" id="ARBA00022989"/>
    </source>
</evidence>
<feature type="region of interest" description="Disordered" evidence="7">
    <location>
        <begin position="1"/>
        <end position="40"/>
    </location>
</feature>
<evidence type="ECO:0000256" key="7">
    <source>
        <dbReference type="SAM" id="MobiDB-lite"/>
    </source>
</evidence>
<keyword evidence="9" id="KW-1185">Reference proteome</keyword>
<comment type="subcellular location">
    <subcellularLocation>
        <location evidence="1">Membrane</location>
        <topology evidence="1">Multi-pass membrane protein</topology>
    </subcellularLocation>
</comment>
<name>A0A1S2Y5D5_CICAR</name>
<evidence type="ECO:0000256" key="6">
    <source>
        <dbReference type="ARBA" id="ARBA00023136"/>
    </source>
</evidence>
<dbReference type="Proteomes" id="UP000087171">
    <property type="component" value="Chromosome Ca4"/>
</dbReference>
<dbReference type="NCBIfam" id="TIGR00788">
    <property type="entry name" value="fbt"/>
    <property type="match status" value="1"/>
</dbReference>
<evidence type="ECO:0000256" key="8">
    <source>
        <dbReference type="SAM" id="Phobius"/>
    </source>
</evidence>
<feature type="compositionally biased region" description="Low complexity" evidence="7">
    <location>
        <begin position="1"/>
        <end position="19"/>
    </location>
</feature>
<feature type="transmembrane region" description="Helical" evidence="8">
    <location>
        <begin position="164"/>
        <end position="185"/>
    </location>
</feature>
<dbReference type="InterPro" id="IPR039309">
    <property type="entry name" value="BT1"/>
</dbReference>
<feature type="transmembrane region" description="Helical" evidence="8">
    <location>
        <begin position="206"/>
        <end position="229"/>
    </location>
</feature>
<reference evidence="10" key="2">
    <citation type="submission" date="2025-08" db="UniProtKB">
        <authorList>
            <consortium name="RefSeq"/>
        </authorList>
    </citation>
    <scope>IDENTIFICATION</scope>
    <source>
        <tissue evidence="10">Etiolated seedlings</tissue>
    </source>
</reference>
<keyword evidence="5 8" id="KW-1133">Transmembrane helix</keyword>